<dbReference type="PANTHER" id="PTHR35174">
    <property type="entry name" value="BLL7171 PROTEIN-RELATED"/>
    <property type="match status" value="1"/>
</dbReference>
<evidence type="ECO:0000313" key="4">
    <source>
        <dbReference type="Proteomes" id="UP001500221"/>
    </source>
</evidence>
<sequence>MKFLITLAESDPDAWLTATPEEQEQVFAQHRAFDAAVEERGTLVAGAALDATSTARTVRGGPDGRVVTEGPYAETAEQVTGVYLVDLPDLETALDVVRLLPEGYVVEVRPTVALEGY</sequence>
<organism evidence="3 4">
    <name type="scientific">Nocardioides marinquilinus</name>
    <dbReference type="NCBI Taxonomy" id="1210400"/>
    <lineage>
        <taxon>Bacteria</taxon>
        <taxon>Bacillati</taxon>
        <taxon>Actinomycetota</taxon>
        <taxon>Actinomycetes</taxon>
        <taxon>Propionibacteriales</taxon>
        <taxon>Nocardioidaceae</taxon>
        <taxon>Nocardioides</taxon>
    </lineage>
</organism>
<name>A0ABP9PED1_9ACTN</name>
<protein>
    <submittedName>
        <fullName evidence="3">YciI family protein</fullName>
    </submittedName>
</protein>
<dbReference type="RefSeq" id="WP_345455018.1">
    <property type="nucleotide sequence ID" value="NZ_BAABKG010000001.1"/>
</dbReference>
<proteinExistence type="inferred from homology"/>
<dbReference type="InterPro" id="IPR011008">
    <property type="entry name" value="Dimeric_a/b-barrel"/>
</dbReference>
<comment type="similarity">
    <text evidence="1">Belongs to the YciI family.</text>
</comment>
<dbReference type="SUPFAM" id="SSF54909">
    <property type="entry name" value="Dimeric alpha+beta barrel"/>
    <property type="match status" value="1"/>
</dbReference>
<dbReference type="Pfam" id="PF03795">
    <property type="entry name" value="YCII"/>
    <property type="match status" value="1"/>
</dbReference>
<evidence type="ECO:0000313" key="3">
    <source>
        <dbReference type="EMBL" id="GAA5143584.1"/>
    </source>
</evidence>
<dbReference type="Gene3D" id="3.30.70.1060">
    <property type="entry name" value="Dimeric alpha+beta barrel"/>
    <property type="match status" value="1"/>
</dbReference>
<evidence type="ECO:0000256" key="1">
    <source>
        <dbReference type="ARBA" id="ARBA00007689"/>
    </source>
</evidence>
<accession>A0ABP9PED1</accession>
<feature type="domain" description="YCII-related" evidence="2">
    <location>
        <begin position="1"/>
        <end position="103"/>
    </location>
</feature>
<evidence type="ECO:0000259" key="2">
    <source>
        <dbReference type="Pfam" id="PF03795"/>
    </source>
</evidence>
<keyword evidence="4" id="KW-1185">Reference proteome</keyword>
<gene>
    <name evidence="3" type="ORF">GCM10023340_09320</name>
</gene>
<dbReference type="InterPro" id="IPR005545">
    <property type="entry name" value="YCII"/>
</dbReference>
<dbReference type="EMBL" id="BAABKG010000001">
    <property type="protein sequence ID" value="GAA5143584.1"/>
    <property type="molecule type" value="Genomic_DNA"/>
</dbReference>
<reference evidence="4" key="1">
    <citation type="journal article" date="2019" name="Int. J. Syst. Evol. Microbiol.">
        <title>The Global Catalogue of Microorganisms (GCM) 10K type strain sequencing project: providing services to taxonomists for standard genome sequencing and annotation.</title>
        <authorList>
            <consortium name="The Broad Institute Genomics Platform"/>
            <consortium name="The Broad Institute Genome Sequencing Center for Infectious Disease"/>
            <person name="Wu L."/>
            <person name="Ma J."/>
        </authorList>
    </citation>
    <scope>NUCLEOTIDE SEQUENCE [LARGE SCALE GENOMIC DNA]</scope>
    <source>
        <strain evidence="4">JCM 18459</strain>
    </source>
</reference>
<comment type="caution">
    <text evidence="3">The sequence shown here is derived from an EMBL/GenBank/DDBJ whole genome shotgun (WGS) entry which is preliminary data.</text>
</comment>
<dbReference type="PANTHER" id="PTHR35174:SF3">
    <property type="entry name" value="BLL7171 PROTEIN"/>
    <property type="match status" value="1"/>
</dbReference>
<dbReference type="Proteomes" id="UP001500221">
    <property type="component" value="Unassembled WGS sequence"/>
</dbReference>